<proteinExistence type="predicted"/>
<feature type="region of interest" description="Disordered" evidence="1">
    <location>
        <begin position="150"/>
        <end position="172"/>
    </location>
</feature>
<feature type="compositionally biased region" description="Polar residues" evidence="1">
    <location>
        <begin position="1"/>
        <end position="10"/>
    </location>
</feature>
<dbReference type="Pfam" id="PF12394">
    <property type="entry name" value="DUF3657"/>
    <property type="match status" value="1"/>
</dbReference>
<reference evidence="2 3" key="1">
    <citation type="submission" date="2016-02" db="EMBL/GenBank/DDBJ databases">
        <title>Genome analysis of coral dinoflagellate symbionts highlights evolutionary adaptations to a symbiotic lifestyle.</title>
        <authorList>
            <person name="Aranda M."/>
            <person name="Li Y."/>
            <person name="Liew Y.J."/>
            <person name="Baumgarten S."/>
            <person name="Simakov O."/>
            <person name="Wilson M."/>
            <person name="Piel J."/>
            <person name="Ashoor H."/>
            <person name="Bougouffa S."/>
            <person name="Bajic V.B."/>
            <person name="Ryu T."/>
            <person name="Ravasi T."/>
            <person name="Bayer T."/>
            <person name="Micklem G."/>
            <person name="Kim H."/>
            <person name="Bhak J."/>
            <person name="Lajeunesse T.C."/>
            <person name="Voolstra C.R."/>
        </authorList>
    </citation>
    <scope>NUCLEOTIDE SEQUENCE [LARGE SCALE GENOMIC DNA]</scope>
    <source>
        <strain evidence="2 3">CCMP2467</strain>
    </source>
</reference>
<comment type="caution">
    <text evidence="2">The sequence shown here is derived from an EMBL/GenBank/DDBJ whole genome shotgun (WGS) entry which is preliminary data.</text>
</comment>
<feature type="region of interest" description="Disordered" evidence="1">
    <location>
        <begin position="691"/>
        <end position="722"/>
    </location>
</feature>
<dbReference type="Proteomes" id="UP000186817">
    <property type="component" value="Unassembled WGS sequence"/>
</dbReference>
<dbReference type="InterPro" id="IPR022122">
    <property type="entry name" value="DUF3657"/>
</dbReference>
<feature type="compositionally biased region" description="Basic and acidic residues" evidence="1">
    <location>
        <begin position="31"/>
        <end position="40"/>
    </location>
</feature>
<feature type="region of interest" description="Disordered" evidence="1">
    <location>
        <begin position="1"/>
        <end position="73"/>
    </location>
</feature>
<gene>
    <name evidence="2" type="primary">Fam135a</name>
    <name evidence="2" type="ORF">AK812_SmicGene35198</name>
</gene>
<dbReference type="AlphaFoldDB" id="A0A1Q9CM07"/>
<evidence type="ECO:0000313" key="2">
    <source>
        <dbReference type="EMBL" id="OLP83969.1"/>
    </source>
</evidence>
<protein>
    <submittedName>
        <fullName evidence="2">Protein FAM135A</fullName>
    </submittedName>
</protein>
<keyword evidence="3" id="KW-1185">Reference proteome</keyword>
<organism evidence="2 3">
    <name type="scientific">Symbiodinium microadriaticum</name>
    <name type="common">Dinoflagellate</name>
    <name type="synonym">Zooxanthella microadriatica</name>
    <dbReference type="NCBI Taxonomy" id="2951"/>
    <lineage>
        <taxon>Eukaryota</taxon>
        <taxon>Sar</taxon>
        <taxon>Alveolata</taxon>
        <taxon>Dinophyceae</taxon>
        <taxon>Suessiales</taxon>
        <taxon>Symbiodiniaceae</taxon>
        <taxon>Symbiodinium</taxon>
    </lineage>
</organism>
<accession>A0A1Q9CM07</accession>
<dbReference type="EMBL" id="LSRX01001077">
    <property type="protein sequence ID" value="OLP83969.1"/>
    <property type="molecule type" value="Genomic_DNA"/>
</dbReference>
<sequence>METAAATTPSARGRRPHLVESVRLYKSPGSRRQEHSEGRTSPKPQAAQAQDLEQGDGVSSEESNKGMRRVRVQPGQPKILNACGGCRLELPEHLAASLASELLLKCSDLVFQQVAFACFLLLLLGRMMRREHAPLGPYYVRAGKAGPVPQGSACEKSYGPGKPKPDLGTRPDTWSSWPRLLPALLPAEGALPSTVVRPDVTGGLRTPGCMPAGTVMPRASARAQEDAQWHRFAQEWLHRLQSSLSVAPLLCDLGLGELAQESLLRVLQCKAPATLRRHLIGWKLWSAFASEQSWNQYNPSAHALIVFFMALAESKRESPAALASQKFVAAILGWASWLRTLENPVVLAWCGNKRRQKARKEALPLPLYVVAAFEQAVLQEPPTGSEHAKDVRLLTAFLLMLWGALRYSDPQRVLVSDLCCENGLAQEGAGPGEGMRFLLDCVEEERENEREIVKKQVLDMAGQEGRRSSHEHSLATSLPHLRGSTAMSLCTVVELALQFESFRNVDLFHQGLYHLKTRIYRDDEGRALAFPYSYLKGPSMAMEPPKGKPRVDHHNLIPAHVNEEMYTFSTRSFLIRYCEEEVELGDVGQFRLELSPSELERRNPLLLEVELMFADLTQHPSEPLGDQPDVESAEFRCVSTQVLRLRGVERGLHDFCPVVFDECHFCLLNLAVHSAVVDLRFRVRPALRKMAATKPKVAGPAPRAGAKESEAQGYSRPLAASR</sequence>
<dbReference type="OrthoDB" id="273452at2759"/>
<name>A0A1Q9CM07_SYMMI</name>
<evidence type="ECO:0000313" key="3">
    <source>
        <dbReference type="Proteomes" id="UP000186817"/>
    </source>
</evidence>
<evidence type="ECO:0000256" key="1">
    <source>
        <dbReference type="SAM" id="MobiDB-lite"/>
    </source>
</evidence>